<dbReference type="EMBL" id="JAAWVQ010050763">
    <property type="protein sequence ID" value="MBN3275445.1"/>
    <property type="molecule type" value="Genomic_DNA"/>
</dbReference>
<keyword evidence="6 8" id="KW-0472">Membrane</keyword>
<dbReference type="InterPro" id="IPR036179">
    <property type="entry name" value="Ig-like_dom_sf"/>
</dbReference>
<dbReference type="InterPro" id="IPR039311">
    <property type="entry name" value="FAM187A/B"/>
</dbReference>
<comment type="subcellular location">
    <subcellularLocation>
        <location evidence="1">Membrane</location>
        <topology evidence="1">Single-pass type I membrane protein</topology>
    </subcellularLocation>
</comment>
<comment type="caution">
    <text evidence="10">The sequence shown here is derived from an EMBL/GenBank/DDBJ whole genome shotgun (WGS) entry which is preliminary data.</text>
</comment>
<protein>
    <submittedName>
        <fullName evidence="10">F187B protein</fullName>
    </submittedName>
</protein>
<dbReference type="InterPro" id="IPR007110">
    <property type="entry name" value="Ig-like_dom"/>
</dbReference>
<evidence type="ECO:0000256" key="8">
    <source>
        <dbReference type="SAM" id="Phobius"/>
    </source>
</evidence>
<keyword evidence="11" id="KW-1185">Reference proteome</keyword>
<dbReference type="InterPro" id="IPR013783">
    <property type="entry name" value="Ig-like_fold"/>
</dbReference>
<proteinExistence type="inferred from homology"/>
<dbReference type="Gene3D" id="2.60.40.10">
    <property type="entry name" value="Immunoglobulins"/>
    <property type="match status" value="1"/>
</dbReference>
<evidence type="ECO:0000256" key="3">
    <source>
        <dbReference type="ARBA" id="ARBA00022692"/>
    </source>
</evidence>
<evidence type="ECO:0000256" key="2">
    <source>
        <dbReference type="ARBA" id="ARBA00008727"/>
    </source>
</evidence>
<feature type="non-terminal residue" evidence="10">
    <location>
        <position position="1"/>
    </location>
</feature>
<feature type="transmembrane region" description="Helical" evidence="8">
    <location>
        <begin position="283"/>
        <end position="304"/>
    </location>
</feature>
<dbReference type="PANTHER" id="PTHR32178">
    <property type="entry name" value="FAM187"/>
    <property type="match status" value="1"/>
</dbReference>
<dbReference type="SMART" id="SM00409">
    <property type="entry name" value="IG"/>
    <property type="match status" value="1"/>
</dbReference>
<keyword evidence="4" id="KW-0732">Signal</keyword>
<keyword evidence="5 8" id="KW-1133">Transmembrane helix</keyword>
<evidence type="ECO:0000256" key="5">
    <source>
        <dbReference type="ARBA" id="ARBA00022989"/>
    </source>
</evidence>
<dbReference type="InterPro" id="IPR003599">
    <property type="entry name" value="Ig_sub"/>
</dbReference>
<feature type="non-terminal residue" evidence="10">
    <location>
        <position position="335"/>
    </location>
</feature>
<sequence>MWSNKGLVINVKDPRLLNLQSRAVMRFGDLKLQNPKIKDSGGYICKGEQETLVHYKVEIQEVYELHISHAGLGQKVRSNLTKDLGDGRQMEVFTHWNSWQACDRCGSEGERKRVGFCYGRVTQHSVPVWDALPCGLMRIRLEALGKEFTGFGPELRIEFCNVTCSDAESGAFLQEMGLNFVEKHQVQTNHDASLTCPGASLYSPLYWMKDSHPVTHLELLKQDDRHSLDRATAGGTYRISQVMVNDSGKYLCYVSRTLTKGYQLEVQVHKQEAEYRDVFNMDVFIVLTVTAFLFLLVGLVKYYYRDVSEGCAKHTEMTADEKTTYEMKEAECLME</sequence>
<keyword evidence="3 8" id="KW-0812">Transmembrane</keyword>
<evidence type="ECO:0000256" key="6">
    <source>
        <dbReference type="ARBA" id="ARBA00023136"/>
    </source>
</evidence>
<evidence type="ECO:0000256" key="4">
    <source>
        <dbReference type="ARBA" id="ARBA00022729"/>
    </source>
</evidence>
<evidence type="ECO:0000259" key="9">
    <source>
        <dbReference type="PROSITE" id="PS50835"/>
    </source>
</evidence>
<evidence type="ECO:0000313" key="11">
    <source>
        <dbReference type="Proteomes" id="UP001166093"/>
    </source>
</evidence>
<dbReference type="PROSITE" id="PS50835">
    <property type="entry name" value="IG_LIKE"/>
    <property type="match status" value="1"/>
</dbReference>
<keyword evidence="7" id="KW-0325">Glycoprotein</keyword>
<dbReference type="Proteomes" id="UP001166093">
    <property type="component" value="Unassembled WGS sequence"/>
</dbReference>
<evidence type="ECO:0000313" key="10">
    <source>
        <dbReference type="EMBL" id="MBN3275445.1"/>
    </source>
</evidence>
<dbReference type="PANTHER" id="PTHR32178:SF8">
    <property type="entry name" value="PROTEIN FAM187B"/>
    <property type="match status" value="1"/>
</dbReference>
<accession>A0ABS2XNK2</accession>
<comment type="similarity">
    <text evidence="2">Belongs to the FAM187 family.</text>
</comment>
<name>A0ABS2XNK2_POLSP</name>
<evidence type="ECO:0000256" key="7">
    <source>
        <dbReference type="ARBA" id="ARBA00023180"/>
    </source>
</evidence>
<reference evidence="10" key="1">
    <citation type="journal article" date="2021" name="Cell">
        <title>Tracing the genetic footprints of vertebrate landing in non-teleost ray-finned fishes.</title>
        <authorList>
            <person name="Bi X."/>
            <person name="Wang K."/>
            <person name="Yang L."/>
            <person name="Pan H."/>
            <person name="Jiang H."/>
            <person name="Wei Q."/>
            <person name="Fang M."/>
            <person name="Yu H."/>
            <person name="Zhu C."/>
            <person name="Cai Y."/>
            <person name="He Y."/>
            <person name="Gan X."/>
            <person name="Zeng H."/>
            <person name="Yu D."/>
            <person name="Zhu Y."/>
            <person name="Jiang H."/>
            <person name="Qiu Q."/>
            <person name="Yang H."/>
            <person name="Zhang Y.E."/>
            <person name="Wang W."/>
            <person name="Zhu M."/>
            <person name="He S."/>
            <person name="Zhang G."/>
        </authorList>
    </citation>
    <scope>NUCLEOTIDE SEQUENCE</scope>
    <source>
        <strain evidence="10">Pddl_001</strain>
    </source>
</reference>
<feature type="domain" description="Ig-like" evidence="9">
    <location>
        <begin position="153"/>
        <end position="269"/>
    </location>
</feature>
<dbReference type="SUPFAM" id="SSF48726">
    <property type="entry name" value="Immunoglobulin"/>
    <property type="match status" value="1"/>
</dbReference>
<evidence type="ECO:0000256" key="1">
    <source>
        <dbReference type="ARBA" id="ARBA00004479"/>
    </source>
</evidence>
<organism evidence="10 11">
    <name type="scientific">Polyodon spathula</name>
    <name type="common">North American paddlefish</name>
    <name type="synonym">Squalus spathula</name>
    <dbReference type="NCBI Taxonomy" id="7913"/>
    <lineage>
        <taxon>Eukaryota</taxon>
        <taxon>Metazoa</taxon>
        <taxon>Chordata</taxon>
        <taxon>Craniata</taxon>
        <taxon>Vertebrata</taxon>
        <taxon>Euteleostomi</taxon>
        <taxon>Actinopterygii</taxon>
        <taxon>Chondrostei</taxon>
        <taxon>Acipenseriformes</taxon>
        <taxon>Polyodontidae</taxon>
        <taxon>Polyodon</taxon>
    </lineage>
</organism>
<gene>
    <name evidence="10" type="primary">Fam187b_0</name>
    <name evidence="10" type="ORF">GTO93_0001944</name>
</gene>